<sequence length="149" mass="16396">MIRPLLLVSALVAATLACSCRPGVPNKEKFCNSDVVGVFKIIQKFPDPNKNNTGGFVHYTQTTHVFKQQNGQPNVPEIAIIRTPQGAACGVDWLQEGKEYLLNGGFLFENYPPGVLDIFSCNQLQGSQWDSVNPEIKSALENKTYLPCP</sequence>
<dbReference type="AlphaFoldDB" id="A0A4U5LYQ0"/>
<dbReference type="Pfam" id="PF00965">
    <property type="entry name" value="TIMP"/>
    <property type="match status" value="1"/>
</dbReference>
<reference evidence="8 9" key="1">
    <citation type="journal article" date="2015" name="Genome Biol.">
        <title>Comparative genomics of Steinernema reveals deeply conserved gene regulatory networks.</title>
        <authorList>
            <person name="Dillman A.R."/>
            <person name="Macchietto M."/>
            <person name="Porter C.F."/>
            <person name="Rogers A."/>
            <person name="Williams B."/>
            <person name="Antoshechkin I."/>
            <person name="Lee M.M."/>
            <person name="Goodwin Z."/>
            <person name="Lu X."/>
            <person name="Lewis E.E."/>
            <person name="Goodrich-Blair H."/>
            <person name="Stock S.P."/>
            <person name="Adams B.J."/>
            <person name="Sternberg P.W."/>
            <person name="Mortazavi A."/>
        </authorList>
    </citation>
    <scope>NUCLEOTIDE SEQUENCE [LARGE SCALE GENOMIC DNA]</scope>
    <source>
        <strain evidence="8 9">ALL</strain>
    </source>
</reference>
<evidence type="ECO:0000256" key="2">
    <source>
        <dbReference type="ARBA" id="ARBA00022525"/>
    </source>
</evidence>
<dbReference type="GO" id="GO:0002020">
    <property type="term" value="F:protease binding"/>
    <property type="evidence" value="ECO:0007669"/>
    <property type="project" value="TreeGrafter"/>
</dbReference>
<dbReference type="GO" id="GO:0046872">
    <property type="term" value="F:metal ion binding"/>
    <property type="evidence" value="ECO:0007669"/>
    <property type="project" value="UniProtKB-KW"/>
</dbReference>
<dbReference type="InterPro" id="IPR001134">
    <property type="entry name" value="Netrin_domain"/>
</dbReference>
<reference evidence="8 9" key="2">
    <citation type="journal article" date="2019" name="G3 (Bethesda)">
        <title>Hybrid Assembly of the Genome of the Entomopathogenic Nematode Steinernema carpocapsae Identifies the X-Chromosome.</title>
        <authorList>
            <person name="Serra L."/>
            <person name="Macchietto M."/>
            <person name="Macias-Munoz A."/>
            <person name="McGill C.J."/>
            <person name="Rodriguez I.M."/>
            <person name="Rodriguez B."/>
            <person name="Murad R."/>
            <person name="Mortazavi A."/>
        </authorList>
    </citation>
    <scope>NUCLEOTIDE SEQUENCE [LARGE SCALE GENOMIC DNA]</scope>
    <source>
        <strain evidence="8 9">ALL</strain>
    </source>
</reference>
<dbReference type="SUPFAM" id="SSF50242">
    <property type="entry name" value="TIMP-like"/>
    <property type="match status" value="1"/>
</dbReference>
<dbReference type="PANTHER" id="PTHR11844:SF25">
    <property type="entry name" value="NTR DOMAIN-CONTAINING PROTEIN"/>
    <property type="match status" value="1"/>
</dbReference>
<dbReference type="GO" id="GO:0031012">
    <property type="term" value="C:extracellular matrix"/>
    <property type="evidence" value="ECO:0007669"/>
    <property type="project" value="TreeGrafter"/>
</dbReference>
<dbReference type="InterPro" id="IPR008993">
    <property type="entry name" value="TIMP-like_OB-fold"/>
</dbReference>
<comment type="subcellular location">
    <subcellularLocation>
        <location evidence="1">Secreted</location>
    </subcellularLocation>
</comment>
<dbReference type="PROSITE" id="PS51257">
    <property type="entry name" value="PROKAR_LIPOPROTEIN"/>
    <property type="match status" value="1"/>
</dbReference>
<dbReference type="Gene3D" id="2.40.50.120">
    <property type="match status" value="1"/>
</dbReference>
<dbReference type="EMBL" id="AZBU02000011">
    <property type="protein sequence ID" value="TKR61416.1"/>
    <property type="molecule type" value="Genomic_DNA"/>
</dbReference>
<evidence type="ECO:0000256" key="1">
    <source>
        <dbReference type="ARBA" id="ARBA00004613"/>
    </source>
</evidence>
<keyword evidence="4" id="KW-0479">Metal-binding</keyword>
<evidence type="ECO:0000256" key="5">
    <source>
        <dbReference type="PIRSR" id="PIRSR601820-3"/>
    </source>
</evidence>
<feature type="binding site" evidence="4">
    <location>
        <position position="18"/>
    </location>
    <ligand>
        <name>Zn(2+)</name>
        <dbReference type="ChEBI" id="CHEBI:29105"/>
        <note>ligand shared with metalloproteinase partner</note>
    </ligand>
</feature>
<evidence type="ECO:0000256" key="6">
    <source>
        <dbReference type="SAM" id="SignalP"/>
    </source>
</evidence>
<dbReference type="OrthoDB" id="5826152at2759"/>
<keyword evidence="4" id="KW-0862">Zinc</keyword>
<feature type="chain" id="PRO_5020999997" description="NTR domain-containing protein" evidence="6">
    <location>
        <begin position="18"/>
        <end position="149"/>
    </location>
</feature>
<accession>A0A4U5LYQ0</accession>
<evidence type="ECO:0000313" key="9">
    <source>
        <dbReference type="Proteomes" id="UP000298663"/>
    </source>
</evidence>
<dbReference type="GO" id="GO:0008191">
    <property type="term" value="F:metalloendopeptidase inhibitor activity"/>
    <property type="evidence" value="ECO:0007669"/>
    <property type="project" value="InterPro"/>
</dbReference>
<feature type="domain" description="NTR" evidence="7">
    <location>
        <begin position="18"/>
        <end position="148"/>
    </location>
</feature>
<dbReference type="InterPro" id="IPR001820">
    <property type="entry name" value="TIMP"/>
</dbReference>
<protein>
    <recommendedName>
        <fullName evidence="7">NTR domain-containing protein</fullName>
    </recommendedName>
</protein>
<proteinExistence type="predicted"/>
<gene>
    <name evidence="8" type="ORF">L596_028525</name>
</gene>
<evidence type="ECO:0000313" key="8">
    <source>
        <dbReference type="EMBL" id="TKR61416.1"/>
    </source>
</evidence>
<feature type="disulfide bond" evidence="5">
    <location>
        <begin position="20"/>
        <end position="121"/>
    </location>
</feature>
<dbReference type="PROSITE" id="PS50189">
    <property type="entry name" value="NTR"/>
    <property type="match status" value="1"/>
</dbReference>
<dbReference type="Proteomes" id="UP000298663">
    <property type="component" value="Unassembled WGS sequence"/>
</dbReference>
<keyword evidence="6" id="KW-0732">Signal</keyword>
<keyword evidence="9" id="KW-1185">Reference proteome</keyword>
<feature type="disulfide bond" evidence="5">
    <location>
        <begin position="18"/>
        <end position="89"/>
    </location>
</feature>
<feature type="signal peptide" evidence="6">
    <location>
        <begin position="1"/>
        <end position="17"/>
    </location>
</feature>
<name>A0A4U5LYQ0_STECR</name>
<dbReference type="PANTHER" id="PTHR11844">
    <property type="entry name" value="METALLOPROTEASE INHIBITOR"/>
    <property type="match status" value="1"/>
</dbReference>
<keyword evidence="2" id="KW-0964">Secreted</keyword>
<comment type="caution">
    <text evidence="8">The sequence shown here is derived from an EMBL/GenBank/DDBJ whole genome shotgun (WGS) entry which is preliminary data.</text>
</comment>
<dbReference type="GO" id="GO:0005615">
    <property type="term" value="C:extracellular space"/>
    <property type="evidence" value="ECO:0007669"/>
    <property type="project" value="TreeGrafter"/>
</dbReference>
<evidence type="ECO:0000256" key="4">
    <source>
        <dbReference type="PIRSR" id="PIRSR601820-1"/>
    </source>
</evidence>
<dbReference type="STRING" id="34508.A0A4U5LYQ0"/>
<organism evidence="8 9">
    <name type="scientific">Steinernema carpocapsae</name>
    <name type="common">Entomopathogenic nematode</name>
    <dbReference type="NCBI Taxonomy" id="34508"/>
    <lineage>
        <taxon>Eukaryota</taxon>
        <taxon>Metazoa</taxon>
        <taxon>Ecdysozoa</taxon>
        <taxon>Nematoda</taxon>
        <taxon>Chromadorea</taxon>
        <taxon>Rhabditida</taxon>
        <taxon>Tylenchina</taxon>
        <taxon>Panagrolaimomorpha</taxon>
        <taxon>Strongyloidoidea</taxon>
        <taxon>Steinernematidae</taxon>
        <taxon>Steinernema</taxon>
    </lineage>
</organism>
<evidence type="ECO:0000259" key="7">
    <source>
        <dbReference type="PROSITE" id="PS50189"/>
    </source>
</evidence>
<evidence type="ECO:0000256" key="3">
    <source>
        <dbReference type="ARBA" id="ARBA00023157"/>
    </source>
</evidence>
<dbReference type="GO" id="GO:0051045">
    <property type="term" value="P:negative regulation of membrane protein ectodomain proteolysis"/>
    <property type="evidence" value="ECO:0007669"/>
    <property type="project" value="TreeGrafter"/>
</dbReference>
<keyword evidence="3 5" id="KW-1015">Disulfide bond</keyword>